<dbReference type="EMBL" id="CAAKMV010000130">
    <property type="protein sequence ID" value="VIO57991.1"/>
    <property type="molecule type" value="Genomic_DNA"/>
</dbReference>
<reference evidence="3" key="1">
    <citation type="submission" date="2019-04" db="EMBL/GenBank/DDBJ databases">
        <authorList>
            <person name="Melise S."/>
            <person name="Noan J."/>
            <person name="Okalmin O."/>
        </authorList>
    </citation>
    <scope>NUCLEOTIDE SEQUENCE</scope>
    <source>
        <strain evidence="3">FN9</strain>
    </source>
</reference>
<dbReference type="EMBL" id="CAJPIJ010000183">
    <property type="protein sequence ID" value="CAG2005283.1"/>
    <property type="molecule type" value="Genomic_DNA"/>
</dbReference>
<keyword evidence="1" id="KW-1133">Transmembrane helix</keyword>
<evidence type="ECO:0000256" key="1">
    <source>
        <dbReference type="SAM" id="Phobius"/>
    </source>
</evidence>
<evidence type="ECO:0000313" key="3">
    <source>
        <dbReference type="EMBL" id="VIO57991.1"/>
    </source>
</evidence>
<feature type="transmembrane region" description="Helical" evidence="1">
    <location>
        <begin position="82"/>
        <end position="105"/>
    </location>
</feature>
<protein>
    <submittedName>
        <fullName evidence="3">Uncharacterized protein</fullName>
    </submittedName>
</protein>
<keyword evidence="1" id="KW-0812">Transmembrane</keyword>
<feature type="transmembrane region" description="Helical" evidence="1">
    <location>
        <begin position="111"/>
        <end position="136"/>
    </location>
</feature>
<dbReference type="Proteomes" id="UP000746612">
    <property type="component" value="Unassembled WGS sequence"/>
</dbReference>
<sequence>MSGQESRPRDLDLSAGTEILLNSSNAYLFYFRICRIIHEITAGSTNTDPFPRTRQRVSLCFLFSPSPILITMSSKVGSMLKTAVYALWSFQWGFFTATFCIYHELSIPNPFHAVLTTVLTLPIPLSLELFLLYTTASRFSCLDLHTRKFNTFFYKTRDWAMILPIFSILWFLCVLWWGLLAMMDMYSYGPVAKTVEFLCLSFKPIGYTVYIGGVLLYIPLPFWVIVTGTGACRRVRNLKSPEEEEATNLTTKNDDEEWNAFQDNRGI</sequence>
<evidence type="ECO:0000313" key="2">
    <source>
        <dbReference type="EMBL" id="CAG2005283.1"/>
    </source>
</evidence>
<feature type="transmembrane region" description="Helical" evidence="1">
    <location>
        <begin position="207"/>
        <end position="226"/>
    </location>
</feature>
<dbReference type="AlphaFoldDB" id="A0A4E9DYY9"/>
<name>A0A4E9DYY9_GIBZA</name>
<organism evidence="3">
    <name type="scientific">Gibberella zeae</name>
    <name type="common">Wheat head blight fungus</name>
    <name type="synonym">Fusarium graminearum</name>
    <dbReference type="NCBI Taxonomy" id="5518"/>
    <lineage>
        <taxon>Eukaryota</taxon>
        <taxon>Fungi</taxon>
        <taxon>Dikarya</taxon>
        <taxon>Ascomycota</taxon>
        <taxon>Pezizomycotina</taxon>
        <taxon>Sordariomycetes</taxon>
        <taxon>Hypocreomycetidae</taxon>
        <taxon>Hypocreales</taxon>
        <taxon>Nectriaceae</taxon>
        <taxon>Fusarium</taxon>
    </lineage>
</organism>
<proteinExistence type="predicted"/>
<reference evidence="2" key="2">
    <citation type="submission" date="2021-03" db="EMBL/GenBank/DDBJ databases">
        <authorList>
            <person name="Alouane T."/>
            <person name="Langin T."/>
            <person name="Bonhomme L."/>
        </authorList>
    </citation>
    <scope>NUCLEOTIDE SEQUENCE</scope>
    <source>
        <strain evidence="2">MDC_Fg202</strain>
    </source>
</reference>
<gene>
    <name evidence="3" type="ORF">FUG_LOCUS258107</name>
    <name evidence="2" type="ORF">MDCFG202_LOCUS496391</name>
</gene>
<keyword evidence="1" id="KW-0472">Membrane</keyword>
<accession>A0A4E9DYY9</accession>
<feature type="transmembrane region" description="Helical" evidence="1">
    <location>
        <begin position="157"/>
        <end position="179"/>
    </location>
</feature>